<dbReference type="Proteomes" id="UP000002051">
    <property type="component" value="Chromosome 5"/>
</dbReference>
<reference evidence="2" key="3">
    <citation type="submission" date="2015-04" db="UniProtKB">
        <authorList>
            <consortium name="EnsemblPlants"/>
        </authorList>
    </citation>
    <scope>IDENTIFICATION</scope>
    <source>
        <strain evidence="2">cv. Jemalong A17</strain>
    </source>
</reference>
<protein>
    <submittedName>
        <fullName evidence="1">Transmembrane protein, putative</fullName>
    </submittedName>
</protein>
<keyword evidence="3" id="KW-1185">Reference proteome</keyword>
<reference evidence="1 3" key="1">
    <citation type="journal article" date="2011" name="Nature">
        <title>The Medicago genome provides insight into the evolution of rhizobial symbioses.</title>
        <authorList>
            <person name="Young N.D."/>
            <person name="Debelle F."/>
            <person name="Oldroyd G.E."/>
            <person name="Geurts R."/>
            <person name="Cannon S.B."/>
            <person name="Udvardi M.K."/>
            <person name="Benedito V.A."/>
            <person name="Mayer K.F."/>
            <person name="Gouzy J."/>
            <person name="Schoof H."/>
            <person name="Van de Peer Y."/>
            <person name="Proost S."/>
            <person name="Cook D.R."/>
            <person name="Meyers B.C."/>
            <person name="Spannagl M."/>
            <person name="Cheung F."/>
            <person name="De Mita S."/>
            <person name="Krishnakumar V."/>
            <person name="Gundlach H."/>
            <person name="Zhou S."/>
            <person name="Mudge J."/>
            <person name="Bharti A.K."/>
            <person name="Murray J.D."/>
            <person name="Naoumkina M.A."/>
            <person name="Rosen B."/>
            <person name="Silverstein K.A."/>
            <person name="Tang H."/>
            <person name="Rombauts S."/>
            <person name="Zhao P.X."/>
            <person name="Zhou P."/>
            <person name="Barbe V."/>
            <person name="Bardou P."/>
            <person name="Bechner M."/>
            <person name="Bellec A."/>
            <person name="Berger A."/>
            <person name="Berges H."/>
            <person name="Bidwell S."/>
            <person name="Bisseling T."/>
            <person name="Choisne N."/>
            <person name="Couloux A."/>
            <person name="Denny R."/>
            <person name="Deshpande S."/>
            <person name="Dai X."/>
            <person name="Doyle J.J."/>
            <person name="Dudez A.M."/>
            <person name="Farmer A.D."/>
            <person name="Fouteau S."/>
            <person name="Franken C."/>
            <person name="Gibelin C."/>
            <person name="Gish J."/>
            <person name="Goldstein S."/>
            <person name="Gonzalez A.J."/>
            <person name="Green P.J."/>
            <person name="Hallab A."/>
            <person name="Hartog M."/>
            <person name="Hua A."/>
            <person name="Humphray S.J."/>
            <person name="Jeong D.H."/>
            <person name="Jing Y."/>
            <person name="Jocker A."/>
            <person name="Kenton S.M."/>
            <person name="Kim D.J."/>
            <person name="Klee K."/>
            <person name="Lai H."/>
            <person name="Lang C."/>
            <person name="Lin S."/>
            <person name="Macmil S.L."/>
            <person name="Magdelenat G."/>
            <person name="Matthews L."/>
            <person name="McCorrison J."/>
            <person name="Monaghan E.L."/>
            <person name="Mun J.H."/>
            <person name="Najar F.Z."/>
            <person name="Nicholson C."/>
            <person name="Noirot C."/>
            <person name="O'Bleness M."/>
            <person name="Paule C.R."/>
            <person name="Poulain J."/>
            <person name="Prion F."/>
            <person name="Qin B."/>
            <person name="Qu C."/>
            <person name="Retzel E.F."/>
            <person name="Riddle C."/>
            <person name="Sallet E."/>
            <person name="Samain S."/>
            <person name="Samson N."/>
            <person name="Sanders I."/>
            <person name="Saurat O."/>
            <person name="Scarpelli C."/>
            <person name="Schiex T."/>
            <person name="Segurens B."/>
            <person name="Severin A.J."/>
            <person name="Sherrier D.J."/>
            <person name="Shi R."/>
            <person name="Sims S."/>
            <person name="Singer S.R."/>
            <person name="Sinharoy S."/>
            <person name="Sterck L."/>
            <person name="Viollet A."/>
            <person name="Wang B.B."/>
            <person name="Wang K."/>
            <person name="Wang M."/>
            <person name="Wang X."/>
            <person name="Warfsmann J."/>
            <person name="Weissenbach J."/>
            <person name="White D.D."/>
            <person name="White J.D."/>
            <person name="Wiley G.B."/>
            <person name="Wincker P."/>
            <person name="Xing Y."/>
            <person name="Yang L."/>
            <person name="Yao Z."/>
            <person name="Ying F."/>
            <person name="Zhai J."/>
            <person name="Zhou L."/>
            <person name="Zuber A."/>
            <person name="Denarie J."/>
            <person name="Dixon R.A."/>
            <person name="May G.D."/>
            <person name="Schwartz D.C."/>
            <person name="Rogers J."/>
            <person name="Quetier F."/>
            <person name="Town C.D."/>
            <person name="Roe B.A."/>
        </authorList>
    </citation>
    <scope>NUCLEOTIDE SEQUENCE [LARGE SCALE GENOMIC DNA]</scope>
    <source>
        <strain evidence="1">A17</strain>
        <strain evidence="2 3">cv. Jemalong A17</strain>
    </source>
</reference>
<keyword evidence="1" id="KW-0812">Transmembrane</keyword>
<evidence type="ECO:0000313" key="2">
    <source>
        <dbReference type="EnsemblPlants" id="KEH27842"/>
    </source>
</evidence>
<sequence>MVFDLTTLIHFANNKGEGKITAGTTFTLKLHIVCVWLYGTIFTSRQNHGRNHVYTEATYSSFFKSRQFLAIFALGHEKAASTAHPNKLLVF</sequence>
<keyword evidence="1" id="KW-0472">Membrane</keyword>
<name>A0A072UE13_MEDTR</name>
<organism evidence="1 3">
    <name type="scientific">Medicago truncatula</name>
    <name type="common">Barrel medic</name>
    <name type="synonym">Medicago tribuloides</name>
    <dbReference type="NCBI Taxonomy" id="3880"/>
    <lineage>
        <taxon>Eukaryota</taxon>
        <taxon>Viridiplantae</taxon>
        <taxon>Streptophyta</taxon>
        <taxon>Embryophyta</taxon>
        <taxon>Tracheophyta</taxon>
        <taxon>Spermatophyta</taxon>
        <taxon>Magnoliopsida</taxon>
        <taxon>eudicotyledons</taxon>
        <taxon>Gunneridae</taxon>
        <taxon>Pentapetalae</taxon>
        <taxon>rosids</taxon>
        <taxon>fabids</taxon>
        <taxon>Fabales</taxon>
        <taxon>Fabaceae</taxon>
        <taxon>Papilionoideae</taxon>
        <taxon>50 kb inversion clade</taxon>
        <taxon>NPAAA clade</taxon>
        <taxon>Hologalegina</taxon>
        <taxon>IRL clade</taxon>
        <taxon>Trifolieae</taxon>
        <taxon>Medicago</taxon>
    </lineage>
</organism>
<accession>A0A072UE13</accession>
<evidence type="ECO:0000313" key="1">
    <source>
        <dbReference type="EMBL" id="KEH27842.1"/>
    </source>
</evidence>
<dbReference type="AlphaFoldDB" id="A0A072UE13"/>
<dbReference type="HOGENOM" id="CLU_2430429_0_0_1"/>
<evidence type="ECO:0000313" key="3">
    <source>
        <dbReference type="Proteomes" id="UP000002051"/>
    </source>
</evidence>
<dbReference type="EMBL" id="CM001221">
    <property type="protein sequence ID" value="KEH27842.1"/>
    <property type="molecule type" value="Genomic_DNA"/>
</dbReference>
<dbReference type="EnsemblPlants" id="KEH27842">
    <property type="protein sequence ID" value="KEH27842"/>
    <property type="gene ID" value="MTR_5g043285"/>
</dbReference>
<gene>
    <name evidence="1" type="ordered locus">MTR_5g043285</name>
</gene>
<proteinExistence type="predicted"/>
<reference evidence="1 3" key="2">
    <citation type="journal article" date="2014" name="BMC Genomics">
        <title>An improved genome release (version Mt4.0) for the model legume Medicago truncatula.</title>
        <authorList>
            <person name="Tang H."/>
            <person name="Krishnakumar V."/>
            <person name="Bidwell S."/>
            <person name="Rosen B."/>
            <person name="Chan A."/>
            <person name="Zhou S."/>
            <person name="Gentzbittel L."/>
            <person name="Childs K.L."/>
            <person name="Yandell M."/>
            <person name="Gundlach H."/>
            <person name="Mayer K.F."/>
            <person name="Schwartz D.C."/>
            <person name="Town C.D."/>
        </authorList>
    </citation>
    <scope>GENOME REANNOTATION</scope>
    <source>
        <strain evidence="1">A17</strain>
        <strain evidence="2 3">cv. Jemalong A17</strain>
    </source>
</reference>